<dbReference type="SUPFAM" id="SSF55781">
    <property type="entry name" value="GAF domain-like"/>
    <property type="match status" value="2"/>
</dbReference>
<reference evidence="7 8" key="1">
    <citation type="submission" date="2008-07" db="EMBL/GenBank/DDBJ databases">
        <authorList>
            <person name="Tandeau de Marsac N."/>
            <person name="Ferriera S."/>
            <person name="Johnson J."/>
            <person name="Kravitz S."/>
            <person name="Beeson K."/>
            <person name="Sutton G."/>
            <person name="Rogers Y.-H."/>
            <person name="Friedman R."/>
            <person name="Frazier M."/>
            <person name="Venter J.C."/>
        </authorList>
    </citation>
    <scope>NUCLEOTIDE SEQUENCE [LARGE SCALE GENOMIC DNA]</scope>
    <source>
        <strain evidence="7 8">PCC 7420</strain>
    </source>
</reference>
<evidence type="ECO:0000256" key="4">
    <source>
        <dbReference type="ARBA" id="ARBA00022777"/>
    </source>
</evidence>
<dbReference type="InterPro" id="IPR003594">
    <property type="entry name" value="HATPase_dom"/>
</dbReference>
<keyword evidence="3" id="KW-0597">Phosphoprotein</keyword>
<dbReference type="PANTHER" id="PTHR43547:SF2">
    <property type="entry name" value="HYBRID SIGNAL TRANSDUCTION HISTIDINE KINASE C"/>
    <property type="match status" value="1"/>
</dbReference>
<evidence type="ECO:0000256" key="3">
    <source>
        <dbReference type="ARBA" id="ARBA00022553"/>
    </source>
</evidence>
<dbReference type="SMART" id="SM00065">
    <property type="entry name" value="GAF"/>
    <property type="match status" value="2"/>
</dbReference>
<dbReference type="EC" id="2.7.13.3" evidence="2"/>
<dbReference type="InterPro" id="IPR003661">
    <property type="entry name" value="HisK_dim/P_dom"/>
</dbReference>
<dbReference type="AlphaFoldDB" id="B4W1S5"/>
<dbReference type="InterPro" id="IPR036890">
    <property type="entry name" value="HATPase_C_sf"/>
</dbReference>
<dbReference type="STRING" id="118168.MC7420_6914"/>
<dbReference type="OrthoDB" id="567974at2"/>
<organism evidence="7 8">
    <name type="scientific">Coleofasciculus chthonoplastes PCC 7420</name>
    <dbReference type="NCBI Taxonomy" id="118168"/>
    <lineage>
        <taxon>Bacteria</taxon>
        <taxon>Bacillati</taxon>
        <taxon>Cyanobacteriota</taxon>
        <taxon>Cyanophyceae</taxon>
        <taxon>Coleofasciculales</taxon>
        <taxon>Coleofasciculaceae</taxon>
        <taxon>Coleofasciculus</taxon>
    </lineage>
</organism>
<keyword evidence="4 7" id="KW-0418">Kinase</keyword>
<feature type="domain" description="Histidine kinase" evidence="6">
    <location>
        <begin position="447"/>
        <end position="673"/>
    </location>
</feature>
<name>B4W1S5_9CYAN</name>
<dbReference type="SMART" id="SM00388">
    <property type="entry name" value="HisKA"/>
    <property type="match status" value="1"/>
</dbReference>
<dbReference type="InterPro" id="IPR005467">
    <property type="entry name" value="His_kinase_dom"/>
</dbReference>
<comment type="catalytic activity">
    <reaction evidence="1">
        <text>ATP + protein L-histidine = ADP + protein N-phospho-L-histidine.</text>
        <dbReference type="EC" id="2.7.13.3"/>
    </reaction>
</comment>
<dbReference type="Pfam" id="PF00512">
    <property type="entry name" value="HisKA"/>
    <property type="match status" value="1"/>
</dbReference>
<dbReference type="HOGENOM" id="CLU_403726_0_0_3"/>
<dbReference type="Pfam" id="PF02518">
    <property type="entry name" value="HATPase_c"/>
    <property type="match status" value="1"/>
</dbReference>
<dbReference type="InterPro" id="IPR003018">
    <property type="entry name" value="GAF"/>
</dbReference>
<evidence type="ECO:0000259" key="6">
    <source>
        <dbReference type="PROSITE" id="PS50109"/>
    </source>
</evidence>
<dbReference type="Gene3D" id="1.10.287.130">
    <property type="match status" value="1"/>
</dbReference>
<accession>B4W1S5</accession>
<dbReference type="Gene3D" id="3.30.450.40">
    <property type="match status" value="2"/>
</dbReference>
<dbReference type="Pfam" id="PF01590">
    <property type="entry name" value="GAF"/>
    <property type="match status" value="2"/>
</dbReference>
<evidence type="ECO:0000256" key="5">
    <source>
        <dbReference type="ARBA" id="ARBA00023012"/>
    </source>
</evidence>
<dbReference type="Proteomes" id="UP000003835">
    <property type="component" value="Unassembled WGS sequence"/>
</dbReference>
<dbReference type="SUPFAM" id="SSF47384">
    <property type="entry name" value="Homodimeric domain of signal transducing histidine kinase"/>
    <property type="match status" value="1"/>
</dbReference>
<dbReference type="EMBL" id="DS989869">
    <property type="protein sequence ID" value="EDX71828.1"/>
    <property type="molecule type" value="Genomic_DNA"/>
</dbReference>
<keyword evidence="4 7" id="KW-0808">Transferase</keyword>
<gene>
    <name evidence="7" type="ORF">MC7420_6914</name>
</gene>
<dbReference type="PRINTS" id="PR00344">
    <property type="entry name" value="BCTRLSENSOR"/>
</dbReference>
<evidence type="ECO:0000313" key="7">
    <source>
        <dbReference type="EMBL" id="EDX71828.1"/>
    </source>
</evidence>
<dbReference type="eggNOG" id="COG2205">
    <property type="taxonomic scope" value="Bacteria"/>
</dbReference>
<dbReference type="Gene3D" id="3.30.565.10">
    <property type="entry name" value="Histidine kinase-like ATPase, C-terminal domain"/>
    <property type="match status" value="1"/>
</dbReference>
<keyword evidence="8" id="KW-1185">Reference proteome</keyword>
<keyword evidence="5" id="KW-0902">Two-component regulatory system</keyword>
<evidence type="ECO:0000313" key="8">
    <source>
        <dbReference type="Proteomes" id="UP000003835"/>
    </source>
</evidence>
<evidence type="ECO:0000256" key="1">
    <source>
        <dbReference type="ARBA" id="ARBA00000085"/>
    </source>
</evidence>
<dbReference type="PANTHER" id="PTHR43547">
    <property type="entry name" value="TWO-COMPONENT HISTIDINE KINASE"/>
    <property type="match status" value="1"/>
</dbReference>
<dbReference type="GO" id="GO:0000155">
    <property type="term" value="F:phosphorelay sensor kinase activity"/>
    <property type="evidence" value="ECO:0007669"/>
    <property type="project" value="InterPro"/>
</dbReference>
<proteinExistence type="predicted"/>
<dbReference type="InterPro" id="IPR029016">
    <property type="entry name" value="GAF-like_dom_sf"/>
</dbReference>
<dbReference type="CDD" id="cd00082">
    <property type="entry name" value="HisKA"/>
    <property type="match status" value="1"/>
</dbReference>
<dbReference type="InterPro" id="IPR004358">
    <property type="entry name" value="Sig_transdc_His_kin-like_C"/>
</dbReference>
<dbReference type="SUPFAM" id="SSF55874">
    <property type="entry name" value="ATPase domain of HSP90 chaperone/DNA topoisomerase II/histidine kinase"/>
    <property type="match status" value="1"/>
</dbReference>
<dbReference type="PROSITE" id="PS50109">
    <property type="entry name" value="HIS_KIN"/>
    <property type="match status" value="1"/>
</dbReference>
<evidence type="ECO:0000256" key="2">
    <source>
        <dbReference type="ARBA" id="ARBA00012438"/>
    </source>
</evidence>
<dbReference type="InterPro" id="IPR036097">
    <property type="entry name" value="HisK_dim/P_sf"/>
</dbReference>
<dbReference type="SMART" id="SM00387">
    <property type="entry name" value="HATPase_c"/>
    <property type="match status" value="1"/>
</dbReference>
<dbReference type="RefSeq" id="WP_006105272.1">
    <property type="nucleotide sequence ID" value="NZ_DS989869.1"/>
</dbReference>
<sequence length="681" mass="76739">MHYPPSSNPLGQQIISIIVASPNPQTLLASIAQVLGEAFQVDYCLIAAFSPEIAREHVRLAQNVQANQASWVSSFNPTDVDSCPTAIPQMGLWYAEGDSGRQPQPQTLGQYPSFLTGVEEPLAIRDIQESDLELADQRCWDWLPVRAVLRLHTWCQSRINGMIVLGRSQPYDWTIQEKQRLSEVAESVAVAIAHVQLTQQVDQSKRYQTRLSPFSQFIESDRNLDETMAQVVASTTQALQADRGWLLLFNHNHALDQPDQDGKPPPSIEVKVVAEWCTPTLDQSVQLNSQRLLHQSFRLSDSGLCQMAWKQTPEPIAIADWANTPIETSGISRFEEAISHGVLMVPLCHTFSNGSQHLKRLGFLVVQQDQPRLWQGDDIEWIRWVATQLSELIHQHQSRQPEPSRLNHHSVQPSPCLTVPAQLHQSIRQQVDQLQELNQLKEEFISTMNHELRTPLTAMSLAIRMLRQPKLPAKRRQKYLDILEQQCNQEIELINDLLSLQQLESNPAYIQKQSIDLILLIQTLAQDFEEKWASKSVKLNLDCPLNSLMIHTDPESLNRILLELLTNAGKYAHPDTTVSLKVEYHVHAAVNRLVLTLTNIGDGILPTDINYIFEKFRRGQGITKQAVPGTGLGLALVKCLVNHLNGTIEVASQPLDNSHRAMISFTLTLPDEVDQLVSRGC</sequence>
<protein>
    <recommendedName>
        <fullName evidence="2">histidine kinase</fullName>
        <ecNumber evidence="2">2.7.13.3</ecNumber>
    </recommendedName>
</protein>